<dbReference type="KEGG" id="sla:SERLADRAFT_438110"/>
<dbReference type="RefSeq" id="XP_007318516.1">
    <property type="nucleotide sequence ID" value="XM_007318454.1"/>
</dbReference>
<proteinExistence type="predicted"/>
<dbReference type="EMBL" id="GL945434">
    <property type="protein sequence ID" value="EGO24497.1"/>
    <property type="molecule type" value="Genomic_DNA"/>
</dbReference>
<dbReference type="GeneID" id="18814967"/>
<reference evidence="1" key="1">
    <citation type="submission" date="2011-04" db="EMBL/GenBank/DDBJ databases">
        <title>Evolution of plant cell wall degrading machinery underlies the functional diversity of forest fungi.</title>
        <authorList>
            <consortium name="US DOE Joint Genome Institute (JGI-PGF)"/>
            <person name="Eastwood D.C."/>
            <person name="Floudas D."/>
            <person name="Binder M."/>
            <person name="Majcherczyk A."/>
            <person name="Schneider P."/>
            <person name="Aerts A."/>
            <person name="Asiegbu F.O."/>
            <person name="Baker S.E."/>
            <person name="Barry K."/>
            <person name="Bendiksby M."/>
            <person name="Blumentritt M."/>
            <person name="Coutinho P.M."/>
            <person name="Cullen D."/>
            <person name="Cullen D."/>
            <person name="Gathman A."/>
            <person name="Goodell B."/>
            <person name="Henrissat B."/>
            <person name="Ihrmark K."/>
            <person name="Kauserud H."/>
            <person name="Kohler A."/>
            <person name="LaButti K."/>
            <person name="Lapidus A."/>
            <person name="Lavin J.L."/>
            <person name="Lee Y.-H."/>
            <person name="Lindquist E."/>
            <person name="Lilly W."/>
            <person name="Lucas S."/>
            <person name="Morin E."/>
            <person name="Murat C."/>
            <person name="Oguiza J.A."/>
            <person name="Park J."/>
            <person name="Pisabarro A.G."/>
            <person name="Riley R."/>
            <person name="Rosling A."/>
            <person name="Salamov A."/>
            <person name="Schmidt O."/>
            <person name="Schmutz J."/>
            <person name="Skrede I."/>
            <person name="Stenlid J."/>
            <person name="Wiebenga A."/>
            <person name="Xie X."/>
            <person name="Kues U."/>
            <person name="Hibbett D.S."/>
            <person name="Hoffmeister D."/>
            <person name="Hogberg N."/>
            <person name="Martin F."/>
            <person name="Grigoriev I.V."/>
            <person name="Watkinson S.C."/>
        </authorList>
    </citation>
    <scope>NUCLEOTIDE SEQUENCE</scope>
    <source>
        <strain evidence="1">S7.9</strain>
    </source>
</reference>
<sequence length="371" mass="43141">MVNNTVNVRCAVYDHNNRWARDVSLVVSSQTLVAELKEKVKEAMAPDFDYIAPSKLTLRRVSDIRSGDLVSLSHHDVEDFTDHEELLVWLPDPANDIPCHYSPGLYLFTFKYSGQVSSQPAKDIVDMVRPPPDDESKLLLSAVATVLPQLLTREGEMHDFAKLFNNLFGKTNSAPPYVAWNLELVHFAFAAAYSVSPREHGQLTEEETRRLVLDWFETFWMKEVDKLGCVYDQAIPFPIIIHLTQENENHKYTPQPDATFLQHSIPRFLVEIDSHCKNQDEYRLNVYAACVLRLIARLGEDDRIKNEYDNNVFLMAVFFSEKREINRYFFFMDDDDKVCRDLKTFDMGDPFQLTHFLREFYNYSTSEKEEP</sequence>
<protein>
    <submittedName>
        <fullName evidence="1">Uncharacterized protein</fullName>
    </submittedName>
</protein>
<organism>
    <name type="scientific">Serpula lacrymans var. lacrymans (strain S7.9)</name>
    <name type="common">Dry rot fungus</name>
    <dbReference type="NCBI Taxonomy" id="578457"/>
    <lineage>
        <taxon>Eukaryota</taxon>
        <taxon>Fungi</taxon>
        <taxon>Dikarya</taxon>
        <taxon>Basidiomycota</taxon>
        <taxon>Agaricomycotina</taxon>
        <taxon>Agaricomycetes</taxon>
        <taxon>Agaricomycetidae</taxon>
        <taxon>Boletales</taxon>
        <taxon>Coniophorineae</taxon>
        <taxon>Serpulaceae</taxon>
        <taxon>Serpula</taxon>
    </lineage>
</organism>
<evidence type="ECO:0000313" key="1">
    <source>
        <dbReference type="EMBL" id="EGO24497.1"/>
    </source>
</evidence>
<gene>
    <name evidence="1" type="ORF">SERLADRAFT_438110</name>
</gene>
<name>F8NX22_SERL9</name>
<dbReference type="HOGENOM" id="CLU_043981_0_0_1"/>
<dbReference type="Proteomes" id="UP000008064">
    <property type="component" value="Unassembled WGS sequence"/>
</dbReference>
<accession>F8NX22</accession>
<dbReference type="AlphaFoldDB" id="F8NX22"/>